<evidence type="ECO:0000256" key="3">
    <source>
        <dbReference type="ARBA" id="ARBA00023163"/>
    </source>
</evidence>
<dbReference type="Pfam" id="PF00440">
    <property type="entry name" value="TetR_N"/>
    <property type="match status" value="2"/>
</dbReference>
<dbReference type="Gene3D" id="1.10.10.60">
    <property type="entry name" value="Homeodomain-like"/>
    <property type="match status" value="2"/>
</dbReference>
<dbReference type="InterPro" id="IPR001647">
    <property type="entry name" value="HTH_TetR"/>
</dbReference>
<feature type="DNA-binding region" description="H-T-H motif" evidence="4">
    <location>
        <begin position="258"/>
        <end position="277"/>
    </location>
</feature>
<dbReference type="InterPro" id="IPR050109">
    <property type="entry name" value="HTH-type_TetR-like_transc_reg"/>
</dbReference>
<keyword evidence="7" id="KW-1185">Reference proteome</keyword>
<gene>
    <name evidence="6" type="ORF">GUY60_01695</name>
</gene>
<dbReference type="Gene3D" id="1.10.357.10">
    <property type="entry name" value="Tetracycline Repressor, domain 2"/>
    <property type="match status" value="2"/>
</dbReference>
<dbReference type="FunFam" id="1.10.10.60:FF:000141">
    <property type="entry name" value="TetR family transcriptional regulator"/>
    <property type="match status" value="1"/>
</dbReference>
<evidence type="ECO:0000259" key="5">
    <source>
        <dbReference type="PROSITE" id="PS50977"/>
    </source>
</evidence>
<comment type="caution">
    <text evidence="6">The sequence shown here is derived from an EMBL/GenBank/DDBJ whole genome shotgun (WGS) entry which is preliminary data.</text>
</comment>
<dbReference type="PANTHER" id="PTHR30055">
    <property type="entry name" value="HTH-TYPE TRANSCRIPTIONAL REGULATOR RUTR"/>
    <property type="match status" value="1"/>
</dbReference>
<accession>A0A964UR02</accession>
<dbReference type="PROSITE" id="PS01081">
    <property type="entry name" value="HTH_TETR_1"/>
    <property type="match status" value="1"/>
</dbReference>
<protein>
    <submittedName>
        <fullName evidence="6">TetR family transcriptional regulator</fullName>
    </submittedName>
</protein>
<dbReference type="GO" id="GO:0003700">
    <property type="term" value="F:DNA-binding transcription factor activity"/>
    <property type="evidence" value="ECO:0007669"/>
    <property type="project" value="TreeGrafter"/>
</dbReference>
<dbReference type="PANTHER" id="PTHR30055:SF234">
    <property type="entry name" value="HTH-TYPE TRANSCRIPTIONAL REGULATOR BETI"/>
    <property type="match status" value="1"/>
</dbReference>
<dbReference type="AlphaFoldDB" id="A0A964UR02"/>
<evidence type="ECO:0000256" key="4">
    <source>
        <dbReference type="PROSITE-ProRule" id="PRU00335"/>
    </source>
</evidence>
<sequence>MTWPYGPVPARVCAFMTAESISATRPRNRRQLIVEAAGRLFSERGYHAASMEEIAAGVGISAAALYRHFPNKYALFAECAHAMVDRLVAALDELPPDAAPAEVFTALIRVTVAHRVSGGVYRWEARYLDREDRRLLRAKFGRVVGRVTEAMRSEVSFCGDELGLPGEQPFAPGGQLQIVAALGAVGSITMHRTSIAQHRLEEQLLACALRVSAADPVPAGGSGPAVELPVLPVARSRRAEILAAAVPLFARDGFAQVTNGQIAQAVGLAPSALYRHYPGKVDILAAACLQAAGLLAQAVDQSLRDVADPRDAVVALAATYVAYSFEHTALTSVAEAEFVGLPAELQRPLVRAQREHIAVWEQQLRLARPELDPRQARVLVHAGFGVVVEAGRRLRWRDSPEHRAAVRELVVAALGL</sequence>
<dbReference type="InterPro" id="IPR023772">
    <property type="entry name" value="DNA-bd_HTH_TetR-type_CS"/>
</dbReference>
<evidence type="ECO:0000313" key="6">
    <source>
        <dbReference type="EMBL" id="NBE50160.1"/>
    </source>
</evidence>
<dbReference type="EMBL" id="JAAAHS010000005">
    <property type="protein sequence ID" value="NBE50160.1"/>
    <property type="molecule type" value="Genomic_DNA"/>
</dbReference>
<dbReference type="GO" id="GO:0045892">
    <property type="term" value="P:negative regulation of DNA-templated transcription"/>
    <property type="evidence" value="ECO:0007669"/>
    <property type="project" value="UniProtKB-ARBA"/>
</dbReference>
<dbReference type="Proteomes" id="UP000598297">
    <property type="component" value="Unassembled WGS sequence"/>
</dbReference>
<dbReference type="OrthoDB" id="4456617at2"/>
<dbReference type="SUPFAM" id="SSF46689">
    <property type="entry name" value="Homeodomain-like"/>
    <property type="match status" value="2"/>
</dbReference>
<proteinExistence type="predicted"/>
<feature type="domain" description="HTH tetR-type" evidence="5">
    <location>
        <begin position="27"/>
        <end position="87"/>
    </location>
</feature>
<evidence type="ECO:0000313" key="7">
    <source>
        <dbReference type="Proteomes" id="UP000598297"/>
    </source>
</evidence>
<feature type="DNA-binding region" description="H-T-H motif" evidence="4">
    <location>
        <begin position="50"/>
        <end position="69"/>
    </location>
</feature>
<dbReference type="PRINTS" id="PR00455">
    <property type="entry name" value="HTHTETR"/>
</dbReference>
<keyword evidence="3" id="KW-0804">Transcription</keyword>
<organism evidence="6 7">
    <name type="scientific">Streptomyces boluensis</name>
    <dbReference type="NCBI Taxonomy" id="1775135"/>
    <lineage>
        <taxon>Bacteria</taxon>
        <taxon>Bacillati</taxon>
        <taxon>Actinomycetota</taxon>
        <taxon>Actinomycetes</taxon>
        <taxon>Kitasatosporales</taxon>
        <taxon>Streptomycetaceae</taxon>
        <taxon>Streptomyces</taxon>
    </lineage>
</organism>
<dbReference type="InterPro" id="IPR009057">
    <property type="entry name" value="Homeodomain-like_sf"/>
</dbReference>
<evidence type="ECO:0000256" key="2">
    <source>
        <dbReference type="ARBA" id="ARBA00023125"/>
    </source>
</evidence>
<dbReference type="PROSITE" id="PS50977">
    <property type="entry name" value="HTH_TETR_2"/>
    <property type="match status" value="2"/>
</dbReference>
<dbReference type="GO" id="GO:0000976">
    <property type="term" value="F:transcription cis-regulatory region binding"/>
    <property type="evidence" value="ECO:0007669"/>
    <property type="project" value="TreeGrafter"/>
</dbReference>
<feature type="domain" description="HTH tetR-type" evidence="5">
    <location>
        <begin position="235"/>
        <end position="295"/>
    </location>
</feature>
<name>A0A964UR02_9ACTN</name>
<evidence type="ECO:0000256" key="1">
    <source>
        <dbReference type="ARBA" id="ARBA00023015"/>
    </source>
</evidence>
<keyword evidence="2 4" id="KW-0238">DNA-binding</keyword>
<keyword evidence="1" id="KW-0805">Transcription regulation</keyword>
<reference evidence="6" key="1">
    <citation type="submission" date="2020-01" db="EMBL/GenBank/DDBJ databases">
        <title>Whole-genome analyses of novel actinobacteria.</title>
        <authorList>
            <person name="Sahin N."/>
        </authorList>
    </citation>
    <scope>NUCLEOTIDE SEQUENCE</scope>
    <source>
        <strain evidence="6">YC537</strain>
    </source>
</reference>